<evidence type="ECO:0000313" key="8">
    <source>
        <dbReference type="Proteomes" id="UP000077037"/>
    </source>
</evidence>
<dbReference type="InterPro" id="IPR004839">
    <property type="entry name" value="Aminotransferase_I/II_large"/>
</dbReference>
<name>A0A157Q5Z2_9BORD</name>
<dbReference type="AlphaFoldDB" id="A0A157Q5Z2"/>
<dbReference type="Pfam" id="PF00392">
    <property type="entry name" value="GntR"/>
    <property type="match status" value="1"/>
</dbReference>
<sequence length="469" mass="50202">MSLTRRLKRANMSWVRPLGVGAGARYQQITTQIVTAVEDGVLRPGDRLPTQRELAQALGVDLTTVTRAYTEVRQKGLLEAQGAGGTYVAYSGSDTAGTIDLGMNIPPLLGNAEFSHMLAQCSGAAQATASSMDLMSYHVGAGANRHRAAGAKWLRPMTGDTDLDRIVVCPGAQTAIAALLLAKSQSGDAIACDELTYPGFLAAARLLQRQAVGVKSDELGMDPADLERVCAENLPALLYLNPTIQNPTALTLSTERRTELLRVAEKYALPVIEDDPYWLLAERPPSTVFSLAAGTSSTPVYYVSTLSKCIAPGLRTAYLVVPTGEPLSPVLDALRSLALMPTPWMTEMASTWIESGAAVQWLAQVKSEMQQRQVIAASILPGAIQADPNGLHLWLQLPRHIDVYRLTQTALQQGLSVTDSESFATGSFTPAALRVSLGGAIDRIRLTQGLTRLAELLKGDLGRRVSTVV</sequence>
<feature type="domain" description="HTH gntR-type" evidence="6">
    <location>
        <begin position="23"/>
        <end position="91"/>
    </location>
</feature>
<dbReference type="CDD" id="cd07377">
    <property type="entry name" value="WHTH_GntR"/>
    <property type="match status" value="1"/>
</dbReference>
<organism evidence="7 8">
    <name type="scientific">Bordetella ansorpii</name>
    <dbReference type="NCBI Taxonomy" id="288768"/>
    <lineage>
        <taxon>Bacteria</taxon>
        <taxon>Pseudomonadati</taxon>
        <taxon>Pseudomonadota</taxon>
        <taxon>Betaproteobacteria</taxon>
        <taxon>Burkholderiales</taxon>
        <taxon>Alcaligenaceae</taxon>
        <taxon>Bordetella</taxon>
    </lineage>
</organism>
<keyword evidence="3" id="KW-0805">Transcription regulation</keyword>
<evidence type="ECO:0000256" key="5">
    <source>
        <dbReference type="ARBA" id="ARBA00023163"/>
    </source>
</evidence>
<evidence type="ECO:0000256" key="3">
    <source>
        <dbReference type="ARBA" id="ARBA00023015"/>
    </source>
</evidence>
<keyword evidence="4" id="KW-0238">DNA-binding</keyword>
<evidence type="ECO:0000259" key="6">
    <source>
        <dbReference type="PROSITE" id="PS50949"/>
    </source>
</evidence>
<accession>A0A157Q5Z2</accession>
<dbReference type="PANTHER" id="PTHR46577">
    <property type="entry name" value="HTH-TYPE TRANSCRIPTIONAL REGULATORY PROTEIN GABR"/>
    <property type="match status" value="1"/>
</dbReference>
<evidence type="ECO:0000313" key="7">
    <source>
        <dbReference type="EMBL" id="SAI41323.1"/>
    </source>
</evidence>
<keyword evidence="5" id="KW-0804">Transcription</keyword>
<proteinExistence type="inferred from homology"/>
<dbReference type="EMBL" id="FKBS01000017">
    <property type="protein sequence ID" value="SAI41323.1"/>
    <property type="molecule type" value="Genomic_DNA"/>
</dbReference>
<dbReference type="CDD" id="cd00609">
    <property type="entry name" value="AAT_like"/>
    <property type="match status" value="1"/>
</dbReference>
<dbReference type="GO" id="GO:0030170">
    <property type="term" value="F:pyridoxal phosphate binding"/>
    <property type="evidence" value="ECO:0007669"/>
    <property type="project" value="InterPro"/>
</dbReference>
<dbReference type="SMART" id="SM00345">
    <property type="entry name" value="HTH_GNTR"/>
    <property type="match status" value="1"/>
</dbReference>
<dbReference type="GO" id="GO:0003700">
    <property type="term" value="F:DNA-binding transcription factor activity"/>
    <property type="evidence" value="ECO:0007669"/>
    <property type="project" value="InterPro"/>
</dbReference>
<dbReference type="InterPro" id="IPR015421">
    <property type="entry name" value="PyrdxlP-dep_Trfase_major"/>
</dbReference>
<dbReference type="Gene3D" id="1.10.10.10">
    <property type="entry name" value="Winged helix-like DNA-binding domain superfamily/Winged helix DNA-binding domain"/>
    <property type="match status" value="1"/>
</dbReference>
<evidence type="ECO:0000256" key="4">
    <source>
        <dbReference type="ARBA" id="ARBA00023125"/>
    </source>
</evidence>
<dbReference type="InterPro" id="IPR015424">
    <property type="entry name" value="PyrdxlP-dep_Trfase"/>
</dbReference>
<dbReference type="Pfam" id="PF00155">
    <property type="entry name" value="Aminotran_1_2"/>
    <property type="match status" value="1"/>
</dbReference>
<evidence type="ECO:0000256" key="1">
    <source>
        <dbReference type="ARBA" id="ARBA00005384"/>
    </source>
</evidence>
<dbReference type="SUPFAM" id="SSF46785">
    <property type="entry name" value="Winged helix' DNA-binding domain"/>
    <property type="match status" value="1"/>
</dbReference>
<comment type="similarity">
    <text evidence="1">In the C-terminal section; belongs to the class-I pyridoxal-phosphate-dependent aminotransferase family.</text>
</comment>
<evidence type="ECO:0000256" key="2">
    <source>
        <dbReference type="ARBA" id="ARBA00022898"/>
    </source>
</evidence>
<gene>
    <name evidence="7" type="primary">ydcR</name>
    <name evidence="7" type="ORF">SAMEA1982600_03286</name>
</gene>
<dbReference type="InterPro" id="IPR036390">
    <property type="entry name" value="WH_DNA-bd_sf"/>
</dbReference>
<dbReference type="InterPro" id="IPR036388">
    <property type="entry name" value="WH-like_DNA-bd_sf"/>
</dbReference>
<dbReference type="PANTHER" id="PTHR46577:SF1">
    <property type="entry name" value="HTH-TYPE TRANSCRIPTIONAL REGULATORY PROTEIN GABR"/>
    <property type="match status" value="1"/>
</dbReference>
<dbReference type="GO" id="GO:0003677">
    <property type="term" value="F:DNA binding"/>
    <property type="evidence" value="ECO:0007669"/>
    <property type="project" value="UniProtKB-KW"/>
</dbReference>
<reference evidence="7 8" key="1">
    <citation type="submission" date="2016-03" db="EMBL/GenBank/DDBJ databases">
        <authorList>
            <consortium name="Pathogen Informatics"/>
        </authorList>
    </citation>
    <scope>NUCLEOTIDE SEQUENCE [LARGE SCALE GENOMIC DNA]</scope>
    <source>
        <strain evidence="7 8">NCTC13364</strain>
    </source>
</reference>
<dbReference type="PROSITE" id="PS50949">
    <property type="entry name" value="HTH_GNTR"/>
    <property type="match status" value="1"/>
</dbReference>
<dbReference type="Proteomes" id="UP000077037">
    <property type="component" value="Unassembled WGS sequence"/>
</dbReference>
<dbReference type="SUPFAM" id="SSF53383">
    <property type="entry name" value="PLP-dependent transferases"/>
    <property type="match status" value="1"/>
</dbReference>
<dbReference type="Gene3D" id="3.40.640.10">
    <property type="entry name" value="Type I PLP-dependent aspartate aminotransferase-like (Major domain)"/>
    <property type="match status" value="1"/>
</dbReference>
<dbReference type="InterPro" id="IPR051446">
    <property type="entry name" value="HTH_trans_reg/aminotransferase"/>
</dbReference>
<protein>
    <submittedName>
        <fullName evidence="7">GntR family transcriptional regulator</fullName>
    </submittedName>
</protein>
<keyword evidence="2" id="KW-0663">Pyridoxal phosphate</keyword>
<dbReference type="InterPro" id="IPR000524">
    <property type="entry name" value="Tscrpt_reg_HTH_GntR"/>
</dbReference>